<evidence type="ECO:0000259" key="6">
    <source>
        <dbReference type="Pfam" id="PF02797"/>
    </source>
</evidence>
<dbReference type="InterPro" id="IPR016039">
    <property type="entry name" value="Thiolase-like"/>
</dbReference>
<evidence type="ECO:0000256" key="4">
    <source>
        <dbReference type="PIRSR" id="PIRSR000451-1"/>
    </source>
</evidence>
<name>A0A939BRG4_9BACL</name>
<accession>A0A939BRG4</accession>
<comment type="similarity">
    <text evidence="1">Belongs to the thiolase-like superfamily. Chalcone/stilbene synthases family.</text>
</comment>
<proteinExistence type="inferred from homology"/>
<dbReference type="Gene3D" id="3.40.47.10">
    <property type="match status" value="2"/>
</dbReference>
<evidence type="ECO:0000259" key="5">
    <source>
        <dbReference type="Pfam" id="PF00195"/>
    </source>
</evidence>
<gene>
    <name evidence="7" type="ORF">JOD01_001041</name>
</gene>
<dbReference type="InterPro" id="IPR012328">
    <property type="entry name" value="Chalcone/stilbene_synt_C"/>
</dbReference>
<feature type="domain" description="Chalcone/stilbene synthase C-terminal" evidence="6">
    <location>
        <begin position="232"/>
        <end position="354"/>
    </location>
</feature>
<dbReference type="PIRSF" id="PIRSF000451">
    <property type="entry name" value="PKS_III"/>
    <property type="match status" value="1"/>
</dbReference>
<dbReference type="PANTHER" id="PTHR11877">
    <property type="entry name" value="HYDROXYMETHYLGLUTARYL-COA SYNTHASE"/>
    <property type="match status" value="1"/>
</dbReference>
<sequence length="356" mass="39097">MPSILSVGTAVPPYEVAQQDSMHLSRELFEQAFPDIDRLLKIFASSQIRKRHFAVPLDWFTADHPFAEKNRLYLELAPALCKQAIEACLQRMDLALEQIDCVVLVSSTGIATPSLDAHLVSLLPFRENVTRIPLWGLGCAGGAMGLSRAADYAKAYPESLVLLIAVELCSLTFIRSDLSKSNLVASALFADGAAAVLIAGDRAKAADRNASPALQFLGSRTTTWRDTLDIMGWELQQQGLRVLFSRDIPTLVRQKMGQNVEQFLSEFDSKLTQISQFIFHPGGTKVLDAYRDTLGLSQEQIGLSEAVLNEYGNMSSPTVLFVLAKSMQKDWSARQYGLVSALGPGFSSELILLEAR</sequence>
<keyword evidence="2" id="KW-0808">Transferase</keyword>
<evidence type="ECO:0000256" key="3">
    <source>
        <dbReference type="ARBA" id="ARBA00023315"/>
    </source>
</evidence>
<dbReference type="InterPro" id="IPR001099">
    <property type="entry name" value="Chalcone/stilbene_synt_N"/>
</dbReference>
<feature type="domain" description="Chalcone/stilbene synthase N-terminal" evidence="5">
    <location>
        <begin position="4"/>
        <end position="201"/>
    </location>
</feature>
<organism evidence="7 8">
    <name type="scientific">Brevibacillus fulvus</name>
    <dbReference type="NCBI Taxonomy" id="1125967"/>
    <lineage>
        <taxon>Bacteria</taxon>
        <taxon>Bacillati</taxon>
        <taxon>Bacillota</taxon>
        <taxon>Bacilli</taxon>
        <taxon>Bacillales</taxon>
        <taxon>Paenibacillaceae</taxon>
        <taxon>Brevibacillus</taxon>
    </lineage>
</organism>
<dbReference type="CDD" id="cd00831">
    <property type="entry name" value="CHS_like"/>
    <property type="match status" value="1"/>
</dbReference>
<reference evidence="7" key="1">
    <citation type="submission" date="2021-01" db="EMBL/GenBank/DDBJ databases">
        <title>Genomic Encyclopedia of Type Strains, Phase IV (KMG-IV): sequencing the most valuable type-strain genomes for metagenomic binning, comparative biology and taxonomic classification.</title>
        <authorList>
            <person name="Goeker M."/>
        </authorList>
    </citation>
    <scope>NUCLEOTIDE SEQUENCE</scope>
    <source>
        <strain evidence="7">DSM 25523</strain>
    </source>
</reference>
<dbReference type="PANTHER" id="PTHR11877:SF99">
    <property type="entry name" value="1,3,6,8-TETRAHYDROXYNAPHTHALENE SYNTHASE"/>
    <property type="match status" value="1"/>
</dbReference>
<keyword evidence="3" id="KW-0012">Acyltransferase</keyword>
<dbReference type="InterPro" id="IPR011141">
    <property type="entry name" value="Polyketide_synthase_type-III"/>
</dbReference>
<dbReference type="GO" id="GO:0016747">
    <property type="term" value="F:acyltransferase activity, transferring groups other than amino-acyl groups"/>
    <property type="evidence" value="ECO:0007669"/>
    <property type="project" value="InterPro"/>
</dbReference>
<comment type="caution">
    <text evidence="7">The sequence shown here is derived from an EMBL/GenBank/DDBJ whole genome shotgun (WGS) entry which is preliminary data.</text>
</comment>
<dbReference type="RefSeq" id="WP_204517155.1">
    <property type="nucleotide sequence ID" value="NZ_BAABIN010000015.1"/>
</dbReference>
<dbReference type="EMBL" id="JAFBEB010000002">
    <property type="protein sequence ID" value="MBM7589443.1"/>
    <property type="molecule type" value="Genomic_DNA"/>
</dbReference>
<protein>
    <submittedName>
        <fullName evidence="7">Alkylresorcinol/alkylpyrone synthase</fullName>
    </submittedName>
</protein>
<dbReference type="GO" id="GO:0030639">
    <property type="term" value="P:polyketide biosynthetic process"/>
    <property type="evidence" value="ECO:0007669"/>
    <property type="project" value="TreeGrafter"/>
</dbReference>
<evidence type="ECO:0000256" key="2">
    <source>
        <dbReference type="ARBA" id="ARBA00022679"/>
    </source>
</evidence>
<evidence type="ECO:0000313" key="8">
    <source>
        <dbReference type="Proteomes" id="UP000717624"/>
    </source>
</evidence>
<dbReference type="Proteomes" id="UP000717624">
    <property type="component" value="Unassembled WGS sequence"/>
</dbReference>
<evidence type="ECO:0000256" key="1">
    <source>
        <dbReference type="ARBA" id="ARBA00005531"/>
    </source>
</evidence>
<dbReference type="SUPFAM" id="SSF53901">
    <property type="entry name" value="Thiolase-like"/>
    <property type="match status" value="2"/>
</dbReference>
<dbReference type="AlphaFoldDB" id="A0A939BRG4"/>
<dbReference type="Pfam" id="PF00195">
    <property type="entry name" value="Chal_sti_synt_N"/>
    <property type="match status" value="1"/>
</dbReference>
<keyword evidence="8" id="KW-1185">Reference proteome</keyword>
<feature type="active site" description="Acyl-thioester intermediate" evidence="4">
    <location>
        <position position="139"/>
    </location>
</feature>
<evidence type="ECO:0000313" key="7">
    <source>
        <dbReference type="EMBL" id="MBM7589443.1"/>
    </source>
</evidence>
<dbReference type="Pfam" id="PF02797">
    <property type="entry name" value="Chal_sti_synt_C"/>
    <property type="match status" value="1"/>
</dbReference>